<dbReference type="RefSeq" id="WP_021297729.1">
    <property type="nucleotide sequence ID" value="NZ_AURB01000159.1"/>
</dbReference>
<dbReference type="OrthoDB" id="9796570at2"/>
<dbReference type="SUPFAM" id="SSF53474">
    <property type="entry name" value="alpha/beta-Hydrolases"/>
    <property type="match status" value="1"/>
</dbReference>
<dbReference type="eggNOG" id="COG0400">
    <property type="taxonomic scope" value="Bacteria"/>
</dbReference>
<proteinExistence type="inferred from homology"/>
<organism evidence="4 5">
    <name type="scientific">Alicyclobacillus acidoterrestris (strain ATCC 49025 / DSM 3922 / CIP 106132 / NCIMB 13137 / GD3B)</name>
    <dbReference type="NCBI Taxonomy" id="1356854"/>
    <lineage>
        <taxon>Bacteria</taxon>
        <taxon>Bacillati</taxon>
        <taxon>Bacillota</taxon>
        <taxon>Bacilli</taxon>
        <taxon>Bacillales</taxon>
        <taxon>Alicyclobacillaceae</taxon>
        <taxon>Alicyclobacillus</taxon>
    </lineage>
</organism>
<dbReference type="Proteomes" id="UP000829401">
    <property type="component" value="Chromosome"/>
</dbReference>
<evidence type="ECO:0000256" key="2">
    <source>
        <dbReference type="ARBA" id="ARBA00022801"/>
    </source>
</evidence>
<dbReference type="EMBL" id="CP080467">
    <property type="protein sequence ID" value="UNO47704.1"/>
    <property type="molecule type" value="Genomic_DNA"/>
</dbReference>
<comment type="similarity">
    <text evidence="1">Belongs to the AB hydrolase superfamily. AB hydrolase 2 family.</text>
</comment>
<evidence type="ECO:0000313" key="5">
    <source>
        <dbReference type="Proteomes" id="UP000829401"/>
    </source>
</evidence>
<evidence type="ECO:0000259" key="3">
    <source>
        <dbReference type="Pfam" id="PF02230"/>
    </source>
</evidence>
<reference evidence="5" key="1">
    <citation type="journal article" date="2022" name="G3 (Bethesda)">
        <title>Unveiling the complete genome sequence of Alicyclobacillus acidoterrestris DSM 3922T, a taint-producing strain.</title>
        <authorList>
            <person name="Leonardo I.C."/>
            <person name="Barreto Crespo M.T."/>
            <person name="Gaspar F.B."/>
        </authorList>
    </citation>
    <scope>NUCLEOTIDE SEQUENCE [LARGE SCALE GENOMIC DNA]</scope>
    <source>
        <strain evidence="5">DSM 3922</strain>
    </source>
</reference>
<dbReference type="AlphaFoldDB" id="T0BR80"/>
<sequence>MTNLSPYQCFVHVPEKASRANPCPVIFALHGIGYDEQHLVNLLGDLKEQYILIGVRGDLTYQNGYAYYFLKDYGNPERDLFDNSISKLTQFIEWAAEAFPIDRSAMYLIGFSQGAILSMSLGLVLGGTIRGIIAMNGYIPGFVKDEYPTKPLRETSVLLAHSSHDEIFPVEVGHDTYEYLRQHARDVKYVVYSCGHEVSSEHQFDAVHWFQQQLAAAAQS</sequence>
<protein>
    <submittedName>
        <fullName evidence="4">Esterase</fullName>
    </submittedName>
</protein>
<dbReference type="PANTHER" id="PTHR10655">
    <property type="entry name" value="LYSOPHOSPHOLIPASE-RELATED"/>
    <property type="match status" value="1"/>
</dbReference>
<dbReference type="Pfam" id="PF02230">
    <property type="entry name" value="Abhydrolase_2"/>
    <property type="match status" value="1"/>
</dbReference>
<dbReference type="STRING" id="1356854.N007_13380"/>
<keyword evidence="5" id="KW-1185">Reference proteome</keyword>
<dbReference type="InterPro" id="IPR050565">
    <property type="entry name" value="LYPA1-2/EST-like"/>
</dbReference>
<dbReference type="InterPro" id="IPR003140">
    <property type="entry name" value="PLipase/COase/thioEstase"/>
</dbReference>
<dbReference type="PANTHER" id="PTHR10655:SF17">
    <property type="entry name" value="LYSOPHOSPHOLIPASE-LIKE PROTEIN 1"/>
    <property type="match status" value="1"/>
</dbReference>
<feature type="domain" description="Phospholipase/carboxylesterase/thioesterase" evidence="3">
    <location>
        <begin position="75"/>
        <end position="202"/>
    </location>
</feature>
<evidence type="ECO:0000313" key="4">
    <source>
        <dbReference type="EMBL" id="UNO47704.1"/>
    </source>
</evidence>
<dbReference type="Gene3D" id="3.40.50.1820">
    <property type="entry name" value="alpha/beta hydrolase"/>
    <property type="match status" value="1"/>
</dbReference>
<accession>A0A9E6ZRA1</accession>
<accession>T0BR80</accession>
<keyword evidence="2" id="KW-0378">Hydrolase</keyword>
<evidence type="ECO:0000256" key="1">
    <source>
        <dbReference type="ARBA" id="ARBA00006499"/>
    </source>
</evidence>
<gene>
    <name evidence="4" type="ORF">K1I37_13505</name>
</gene>
<dbReference type="InterPro" id="IPR029058">
    <property type="entry name" value="AB_hydrolase_fold"/>
</dbReference>
<dbReference type="KEGG" id="aaco:K1I37_13505"/>
<dbReference type="GO" id="GO:0016787">
    <property type="term" value="F:hydrolase activity"/>
    <property type="evidence" value="ECO:0007669"/>
    <property type="project" value="UniProtKB-KW"/>
</dbReference>
<name>T0BR80_ALIAG</name>